<protein>
    <submittedName>
        <fullName evidence="2">Uncharacterized protein</fullName>
    </submittedName>
</protein>
<gene>
    <name evidence="2" type="ORF">GWK47_037479</name>
</gene>
<sequence>MLKKKKHYVSSTATQRKKLCVKVTSTALGGAGHPDTPLRTEPDDGLSQPPPLRESDTITDIPEFKQGLALFPLMRPFIPVSKPSKSKL</sequence>
<evidence type="ECO:0000256" key="1">
    <source>
        <dbReference type="SAM" id="MobiDB-lite"/>
    </source>
</evidence>
<evidence type="ECO:0000313" key="3">
    <source>
        <dbReference type="Proteomes" id="UP000770661"/>
    </source>
</evidence>
<comment type="caution">
    <text evidence="2">The sequence shown here is derived from an EMBL/GenBank/DDBJ whole genome shotgun (WGS) entry which is preliminary data.</text>
</comment>
<reference evidence="2" key="1">
    <citation type="submission" date="2020-07" db="EMBL/GenBank/DDBJ databases">
        <title>The High-quality genome of the commercially important snow crab, Chionoecetes opilio.</title>
        <authorList>
            <person name="Jeong J.-H."/>
            <person name="Ryu S."/>
        </authorList>
    </citation>
    <scope>NUCLEOTIDE SEQUENCE</scope>
    <source>
        <strain evidence="2">MADBK_172401_WGS</strain>
        <tissue evidence="2">Digestive gland</tissue>
    </source>
</reference>
<dbReference type="AlphaFoldDB" id="A0A8J4YLQ6"/>
<name>A0A8J4YLQ6_CHIOP</name>
<accession>A0A8J4YLQ6</accession>
<dbReference type="Proteomes" id="UP000770661">
    <property type="component" value="Unassembled WGS sequence"/>
</dbReference>
<dbReference type="Gene3D" id="3.30.830.10">
    <property type="entry name" value="Metalloenzyme, LuxS/M16 peptidase-like"/>
    <property type="match status" value="1"/>
</dbReference>
<proteinExistence type="predicted"/>
<evidence type="ECO:0000313" key="2">
    <source>
        <dbReference type="EMBL" id="KAG0725996.1"/>
    </source>
</evidence>
<dbReference type="EMBL" id="JACEEZ010004965">
    <property type="protein sequence ID" value="KAG0725996.1"/>
    <property type="molecule type" value="Genomic_DNA"/>
</dbReference>
<feature type="region of interest" description="Disordered" evidence="1">
    <location>
        <begin position="25"/>
        <end position="57"/>
    </location>
</feature>
<organism evidence="2 3">
    <name type="scientific">Chionoecetes opilio</name>
    <name type="common">Atlantic snow crab</name>
    <name type="synonym">Cancer opilio</name>
    <dbReference type="NCBI Taxonomy" id="41210"/>
    <lineage>
        <taxon>Eukaryota</taxon>
        <taxon>Metazoa</taxon>
        <taxon>Ecdysozoa</taxon>
        <taxon>Arthropoda</taxon>
        <taxon>Crustacea</taxon>
        <taxon>Multicrustacea</taxon>
        <taxon>Malacostraca</taxon>
        <taxon>Eumalacostraca</taxon>
        <taxon>Eucarida</taxon>
        <taxon>Decapoda</taxon>
        <taxon>Pleocyemata</taxon>
        <taxon>Brachyura</taxon>
        <taxon>Eubrachyura</taxon>
        <taxon>Majoidea</taxon>
        <taxon>Majidae</taxon>
        <taxon>Chionoecetes</taxon>
    </lineage>
</organism>
<keyword evidence="3" id="KW-1185">Reference proteome</keyword>